<sequence>MRILITGATGFVGQALCQSLAAAGHSLAVVSRRPERAERQFADLGLTVVAADSSLAFKDWQPEGIVNLAGESIAGRRWSEDHKRELRRSRLETTEHLVMLCQQLAAEGHPPQVMVSGSAMGYYGAQPKAGEADDVEIDEQATPHDDFNHRLCRDWEAAAMPVTEYGVRLAIIRTGLVMEADGGTLAKLLTPFKLGLGGRLGDGRHYMPWIHRHDMIRIIERLLADDSLSGAFNASAPHPVTNMGFTHALARGLGRPAILPLPAKALGLGLGEMSTLLLEGARMVPARLLAAGFTFDYPTLDVAFADILSRK</sequence>
<feature type="domain" description="DUF1731" evidence="3">
    <location>
        <begin position="262"/>
        <end position="307"/>
    </location>
</feature>
<feature type="domain" description="NAD-dependent epimerase/dehydratase" evidence="2">
    <location>
        <begin position="3"/>
        <end position="225"/>
    </location>
</feature>
<dbReference type="NCBIfam" id="TIGR01777">
    <property type="entry name" value="yfcH"/>
    <property type="match status" value="1"/>
</dbReference>
<evidence type="ECO:0000256" key="1">
    <source>
        <dbReference type="ARBA" id="ARBA00009353"/>
    </source>
</evidence>
<protein>
    <submittedName>
        <fullName evidence="4">TIGR01777 family oxidoreductase</fullName>
    </submittedName>
</protein>
<evidence type="ECO:0000313" key="4">
    <source>
        <dbReference type="EMBL" id="MDO6672531.1"/>
    </source>
</evidence>
<dbReference type="Gene3D" id="3.40.50.720">
    <property type="entry name" value="NAD(P)-binding Rossmann-like Domain"/>
    <property type="match status" value="1"/>
</dbReference>
<gene>
    <name evidence="4" type="ORF">Q4535_10425</name>
</gene>
<dbReference type="InterPro" id="IPR036291">
    <property type="entry name" value="NAD(P)-bd_dom_sf"/>
</dbReference>
<dbReference type="AlphaFoldDB" id="A0AAP4X138"/>
<proteinExistence type="inferred from homology"/>
<dbReference type="PANTHER" id="PTHR11092">
    <property type="entry name" value="SUGAR NUCLEOTIDE EPIMERASE RELATED"/>
    <property type="match status" value="1"/>
</dbReference>
<dbReference type="Proteomes" id="UP001170481">
    <property type="component" value="Unassembled WGS sequence"/>
</dbReference>
<evidence type="ECO:0000259" key="2">
    <source>
        <dbReference type="Pfam" id="PF01370"/>
    </source>
</evidence>
<accession>A0AAP4X138</accession>
<dbReference type="InterPro" id="IPR001509">
    <property type="entry name" value="Epimerase_deHydtase"/>
</dbReference>
<evidence type="ECO:0000259" key="3">
    <source>
        <dbReference type="Pfam" id="PF08338"/>
    </source>
</evidence>
<dbReference type="InterPro" id="IPR013549">
    <property type="entry name" value="DUF1731"/>
</dbReference>
<reference evidence="4" key="1">
    <citation type="submission" date="2023-07" db="EMBL/GenBank/DDBJ databases">
        <title>Genome content predicts the carbon catabolic preferences of heterotrophic bacteria.</title>
        <authorList>
            <person name="Gralka M."/>
        </authorList>
    </citation>
    <scope>NUCLEOTIDE SEQUENCE</scope>
    <source>
        <strain evidence="4">C2R13</strain>
    </source>
</reference>
<name>A0AAP4X138_9GAMM</name>
<dbReference type="PANTHER" id="PTHR11092:SF0">
    <property type="entry name" value="EPIMERASE FAMILY PROTEIN SDR39U1"/>
    <property type="match status" value="1"/>
</dbReference>
<evidence type="ECO:0000313" key="5">
    <source>
        <dbReference type="Proteomes" id="UP001170481"/>
    </source>
</evidence>
<dbReference type="RefSeq" id="WP_303594130.1">
    <property type="nucleotide sequence ID" value="NZ_JAUORK010000012.1"/>
</dbReference>
<dbReference type="EMBL" id="JAUORK010000012">
    <property type="protein sequence ID" value="MDO6672531.1"/>
    <property type="molecule type" value="Genomic_DNA"/>
</dbReference>
<comment type="similarity">
    <text evidence="1">Belongs to the NAD(P)-dependent epimerase/dehydratase family. SDR39U1 subfamily.</text>
</comment>
<dbReference type="Pfam" id="PF08338">
    <property type="entry name" value="DUF1731"/>
    <property type="match status" value="1"/>
</dbReference>
<organism evidence="4 5">
    <name type="scientific">Cobetia amphilecti</name>
    <dbReference type="NCBI Taxonomy" id="1055104"/>
    <lineage>
        <taxon>Bacteria</taxon>
        <taxon>Pseudomonadati</taxon>
        <taxon>Pseudomonadota</taxon>
        <taxon>Gammaproteobacteria</taxon>
        <taxon>Oceanospirillales</taxon>
        <taxon>Halomonadaceae</taxon>
        <taxon>Cobetia</taxon>
    </lineage>
</organism>
<dbReference type="InterPro" id="IPR010099">
    <property type="entry name" value="SDR39U1"/>
</dbReference>
<dbReference type="SUPFAM" id="SSF51735">
    <property type="entry name" value="NAD(P)-binding Rossmann-fold domains"/>
    <property type="match status" value="1"/>
</dbReference>
<dbReference type="Pfam" id="PF01370">
    <property type="entry name" value="Epimerase"/>
    <property type="match status" value="1"/>
</dbReference>
<comment type="caution">
    <text evidence="4">The sequence shown here is derived from an EMBL/GenBank/DDBJ whole genome shotgun (WGS) entry which is preliminary data.</text>
</comment>